<dbReference type="Gene3D" id="3.40.1260.20">
    <property type="entry name" value="Ribonuclease E, catalytic domain"/>
    <property type="match status" value="1"/>
</dbReference>
<dbReference type="Pfam" id="PF20833">
    <property type="entry name" value="RNase_E_G_Thio"/>
    <property type="match status" value="1"/>
</dbReference>
<keyword evidence="11 16" id="KW-0378">Hydrolase</keyword>
<dbReference type="InterPro" id="IPR019307">
    <property type="entry name" value="RNA-bd_AU-1/RNase_E/G"/>
</dbReference>
<evidence type="ECO:0000256" key="5">
    <source>
        <dbReference type="ARBA" id="ARBA00022552"/>
    </source>
</evidence>
<comment type="subcellular location">
    <subcellularLocation>
        <location evidence="16">Cytoplasm</location>
    </subcellularLocation>
    <subcellularLocation>
        <location evidence="16">Cell inner membrane</location>
        <topology evidence="16">Peripheral membrane protein</topology>
        <orientation evidence="16">Cytoplasmic side</orientation>
    </subcellularLocation>
</comment>
<comment type="cofactor">
    <cofactor evidence="16">
        <name>Zn(2+)</name>
        <dbReference type="ChEBI" id="CHEBI:29105"/>
    </cofactor>
    <text evidence="16">Binds 2 Zn(2+) ions per homotetramer.</text>
</comment>
<dbReference type="GO" id="GO:0008995">
    <property type="term" value="F:ribonuclease E activity"/>
    <property type="evidence" value="ECO:0007669"/>
    <property type="project" value="UniProtKB-EC"/>
</dbReference>
<dbReference type="GO" id="GO:0009898">
    <property type="term" value="C:cytoplasmic side of plasma membrane"/>
    <property type="evidence" value="ECO:0007669"/>
    <property type="project" value="UniProtKB-UniRule"/>
</dbReference>
<dbReference type="GO" id="GO:0008033">
    <property type="term" value="P:tRNA processing"/>
    <property type="evidence" value="ECO:0007669"/>
    <property type="project" value="UniProtKB-UniRule"/>
</dbReference>
<dbReference type="CDD" id="cd04453">
    <property type="entry name" value="S1_RNase_E"/>
    <property type="match status" value="1"/>
</dbReference>
<feature type="binding site" evidence="16">
    <location>
        <position position="345"/>
    </location>
    <ligand>
        <name>Mg(2+)</name>
        <dbReference type="ChEBI" id="CHEBI:18420"/>
        <note>catalytic</note>
    </ligand>
</feature>
<dbReference type="Pfam" id="PF00575">
    <property type="entry name" value="S1"/>
    <property type="match status" value="1"/>
</dbReference>
<keyword evidence="7 16" id="KW-0540">Nuclease</keyword>
<keyword evidence="15 16" id="KW-0472">Membrane</keyword>
<dbReference type="InterPro" id="IPR003029">
    <property type="entry name" value="S1_domain"/>
</dbReference>
<dbReference type="GO" id="GO:0006364">
    <property type="term" value="P:rRNA processing"/>
    <property type="evidence" value="ECO:0007669"/>
    <property type="project" value="UniProtKB-UniRule"/>
</dbReference>
<dbReference type="FunFam" id="2.40.50.140:FF:000040">
    <property type="entry name" value="Ribonuclease E"/>
    <property type="match status" value="1"/>
</dbReference>
<keyword evidence="13 16" id="KW-0460">Magnesium</keyword>
<keyword evidence="19" id="KW-1185">Reference proteome</keyword>
<dbReference type="STRING" id="374463.BCI_0440"/>
<comment type="similarity">
    <text evidence="1">Belongs to the RNase E/G family. RNase G subfamily.</text>
</comment>
<dbReference type="PROSITE" id="PS50126">
    <property type="entry name" value="S1"/>
    <property type="match status" value="1"/>
</dbReference>
<name>Q1LT33_BAUCH</name>
<protein>
    <recommendedName>
        <fullName evidence="16">Ribonuclease E</fullName>
        <shortName evidence="16">RNase E</shortName>
        <ecNumber evidence="16">3.1.26.12</ecNumber>
    </recommendedName>
</protein>
<keyword evidence="9 16" id="KW-0699">rRNA-binding</keyword>
<comment type="cofactor">
    <cofactor evidence="16">
        <name>Mg(2+)</name>
        <dbReference type="ChEBI" id="CHEBI:18420"/>
    </cofactor>
    <text evidence="16">Binds 1 Mg(2+) ion per subunit.</text>
</comment>
<evidence type="ECO:0000256" key="1">
    <source>
        <dbReference type="ARBA" id="ARBA00005663"/>
    </source>
</evidence>
<dbReference type="SUPFAM" id="SSF50249">
    <property type="entry name" value="Nucleic acid-binding proteins"/>
    <property type="match status" value="1"/>
</dbReference>
<dbReference type="NCBIfam" id="TIGR00757">
    <property type="entry name" value="RNaseEG"/>
    <property type="match status" value="1"/>
</dbReference>
<reference evidence="18 19" key="1">
    <citation type="journal article" date="2006" name="PLoS Biol.">
        <title>Metabolic complementarity and genomics of the dual bacterial symbiosis of sharpshooters.</title>
        <authorList>
            <person name="Wu D."/>
            <person name="Daugherty S.C."/>
            <person name="Van Aken S.E."/>
            <person name="Pai G.H."/>
            <person name="Watkins K.L."/>
            <person name="Khouri H."/>
            <person name="Tallon L.J."/>
            <person name="Zaborsky J.M."/>
            <person name="Dunbar H.E."/>
            <person name="Tran P.L."/>
            <person name="Moran N.A."/>
            <person name="Eisen J.A."/>
        </authorList>
    </citation>
    <scope>NUCLEOTIDE SEQUENCE [LARGE SCALE GENOMIC DNA]</scope>
    <source>
        <strain evidence="18">Hc</strain>
    </source>
</reference>
<keyword evidence="12 16" id="KW-0862">Zinc</keyword>
<evidence type="ECO:0000256" key="6">
    <source>
        <dbReference type="ARBA" id="ARBA00022694"/>
    </source>
</evidence>
<comment type="function">
    <text evidence="16">Endoribonuclease that plays a central role in RNA processing and decay. Required for the maturation of 5S and 16S rRNAs and the majority of tRNAs. Also involved in the degradation of most mRNAs.</text>
</comment>
<comment type="subunit">
    <text evidence="16">Component of the RNA degradosome, which is a multiprotein complex involved in RNA processing and mRNA degradation. Within the RNA degradosome, RNase E assembles into a homotetramer formed by a dimer of dimers.</text>
</comment>
<evidence type="ECO:0000256" key="14">
    <source>
        <dbReference type="ARBA" id="ARBA00022884"/>
    </source>
</evidence>
<dbReference type="HAMAP" id="MF_00970">
    <property type="entry name" value="RNase_E"/>
    <property type="match status" value="1"/>
</dbReference>
<gene>
    <name evidence="16 18" type="primary">rne</name>
    <name evidence="18" type="ordered locus">BCI_0440</name>
</gene>
<dbReference type="InterPro" id="IPR028878">
    <property type="entry name" value="RNase_E"/>
</dbReference>
<dbReference type="SMART" id="SM00316">
    <property type="entry name" value="S1"/>
    <property type="match status" value="1"/>
</dbReference>
<comment type="catalytic activity">
    <reaction evidence="16">
        <text>Endonucleolytic cleavage of single-stranded RNA in A- and U-rich regions.</text>
        <dbReference type="EC" id="3.1.26.12"/>
    </reaction>
</comment>
<dbReference type="PANTHER" id="PTHR30001">
    <property type="entry name" value="RIBONUCLEASE"/>
    <property type="match status" value="1"/>
</dbReference>
<evidence type="ECO:0000256" key="16">
    <source>
        <dbReference type="HAMAP-Rule" id="MF_00970"/>
    </source>
</evidence>
<evidence type="ECO:0000256" key="11">
    <source>
        <dbReference type="ARBA" id="ARBA00022801"/>
    </source>
</evidence>
<evidence type="ECO:0000256" key="9">
    <source>
        <dbReference type="ARBA" id="ARBA00022730"/>
    </source>
</evidence>
<feature type="binding site" evidence="16">
    <location>
        <position position="403"/>
    </location>
    <ligand>
        <name>Zn(2+)</name>
        <dbReference type="ChEBI" id="CHEBI:29105"/>
        <note>ligand shared between dimeric partners</note>
    </ligand>
</feature>
<dbReference type="InterPro" id="IPR012340">
    <property type="entry name" value="NA-bd_OB-fold"/>
</dbReference>
<proteinExistence type="inferred from homology"/>
<evidence type="ECO:0000256" key="7">
    <source>
        <dbReference type="ARBA" id="ARBA00022722"/>
    </source>
</evidence>
<dbReference type="GO" id="GO:0000287">
    <property type="term" value="F:magnesium ion binding"/>
    <property type="evidence" value="ECO:0007669"/>
    <property type="project" value="UniProtKB-UniRule"/>
</dbReference>
<keyword evidence="4 16" id="KW-0997">Cell inner membrane</keyword>
<evidence type="ECO:0000256" key="13">
    <source>
        <dbReference type="ARBA" id="ARBA00022842"/>
    </source>
</evidence>
<evidence type="ECO:0000256" key="15">
    <source>
        <dbReference type="ARBA" id="ARBA00023136"/>
    </source>
</evidence>
<dbReference type="FunFam" id="3.40.1260.20:FF:000002">
    <property type="entry name" value="Ribonuclease E"/>
    <property type="match status" value="1"/>
</dbReference>
<dbReference type="InterPro" id="IPR048583">
    <property type="entry name" value="RNase_E_G_thioredoxin-like"/>
</dbReference>
<dbReference type="HOGENOM" id="CLU_003468_5_1_6"/>
<keyword evidence="16" id="KW-0820">tRNA-binding</keyword>
<keyword evidence="5 16" id="KW-0698">rRNA processing</keyword>
<evidence type="ECO:0000256" key="8">
    <source>
        <dbReference type="ARBA" id="ARBA00022723"/>
    </source>
</evidence>
<dbReference type="KEGG" id="bci:BCI_0440"/>
<comment type="similarity">
    <text evidence="16">Belongs to the RNase E/G family. RNase E subfamily.</text>
</comment>
<dbReference type="Pfam" id="PF10150">
    <property type="entry name" value="RNase_E_G"/>
    <property type="match status" value="1"/>
</dbReference>
<dbReference type="GO" id="GO:0005737">
    <property type="term" value="C:cytoplasm"/>
    <property type="evidence" value="ECO:0007669"/>
    <property type="project" value="UniProtKB-SubCell"/>
</dbReference>
<keyword evidence="8 16" id="KW-0479">Metal-binding</keyword>
<accession>Q1LT33</accession>
<feature type="binding site" evidence="16">
    <location>
        <position position="406"/>
    </location>
    <ligand>
        <name>Zn(2+)</name>
        <dbReference type="ChEBI" id="CHEBI:29105"/>
        <note>ligand shared between dimeric partners</note>
    </ligand>
</feature>
<evidence type="ECO:0000313" key="18">
    <source>
        <dbReference type="EMBL" id="ABF14279.1"/>
    </source>
</evidence>
<dbReference type="GO" id="GO:0008270">
    <property type="term" value="F:zinc ion binding"/>
    <property type="evidence" value="ECO:0007669"/>
    <property type="project" value="UniProtKB-UniRule"/>
</dbReference>
<feature type="domain" description="S1 motif" evidence="17">
    <location>
        <begin position="40"/>
        <end position="118"/>
    </location>
</feature>
<evidence type="ECO:0000259" key="17">
    <source>
        <dbReference type="PROSITE" id="PS50126"/>
    </source>
</evidence>
<dbReference type="GO" id="GO:0019843">
    <property type="term" value="F:rRNA binding"/>
    <property type="evidence" value="ECO:0007669"/>
    <property type="project" value="UniProtKB-KW"/>
</dbReference>
<dbReference type="EC" id="3.1.26.12" evidence="16"/>
<keyword evidence="10 16" id="KW-0255">Endonuclease</keyword>
<dbReference type="AlphaFoldDB" id="Q1LT33"/>
<keyword evidence="14 16" id="KW-0694">RNA-binding</keyword>
<evidence type="ECO:0000313" key="19">
    <source>
        <dbReference type="Proteomes" id="UP000002427"/>
    </source>
</evidence>
<keyword evidence="3 16" id="KW-0963">Cytoplasm</keyword>
<dbReference type="InterPro" id="IPR004659">
    <property type="entry name" value="RNase_E/G"/>
</dbReference>
<dbReference type="Proteomes" id="UP000002427">
    <property type="component" value="Chromosome"/>
</dbReference>
<evidence type="ECO:0000256" key="12">
    <source>
        <dbReference type="ARBA" id="ARBA00022833"/>
    </source>
</evidence>
<dbReference type="Gene3D" id="2.40.50.140">
    <property type="entry name" value="Nucleic acid-binding proteins"/>
    <property type="match status" value="1"/>
</dbReference>
<sequence>MMKRMLINATQHEELRIALVDGQKLYDLDIESLGHEQKKANIYKGIITRIEQSLEAAFVDHGAERHGFLPFKEISREYFPPNSTNKLNIKDVLREGQEIIVQIDKEERGNKGAALTTFISLAGSYLVLMPNNPRAGGISRRIEGESRNELKEALSLLELPEGMGLIIRTAGIGKSAEALQWDLSFRLQHWQAIKKIANSRPAPFLIHQESNVLVRAFRDYLRPDIGEILIDNSNILDLAKKHITLLGRPDFTSKIKFYNGETPLFSHYQIESQIESAFQREVRLPSGGSIVIDTTEALTAIDINSARSTRGSDIEETAFNTNLEAVEEIARQLRLRDLAGLIVIDFIDMTPIRHQRLVENCLRDAVRQDRARIQIGRISRFGLLELSRQRLSSSLRDSSHHLCPRCGGTGTIRDNESLSLSILRVIEEETLKDNTHEVHAIVPVPIASYLLNEKRDAINAIEKRQGGVRAVIVPNDQMQTPHYIVLRRRKGEKATTLSYLLPKLYCTAKMNLAEDIPNERKSSDKPYLAKQDKLQLPHQNTKLIIATMSDVVIQIISSLRSLASIEFLFEPKYNEILSHLIKGIFYFAY</sequence>
<feature type="region of interest" description="Required for zinc-mediated homotetramerization and catalytic activity" evidence="16">
    <location>
        <begin position="403"/>
        <end position="406"/>
    </location>
</feature>
<organism evidence="18 19">
    <name type="scientific">Baumannia cicadellinicola subsp. Homalodisca coagulata</name>
    <dbReference type="NCBI Taxonomy" id="374463"/>
    <lineage>
        <taxon>Bacteria</taxon>
        <taxon>Pseudomonadati</taxon>
        <taxon>Pseudomonadota</taxon>
        <taxon>Gammaproteobacteria</taxon>
        <taxon>Candidatus Palibaumannia</taxon>
    </lineage>
</organism>
<evidence type="ECO:0000256" key="4">
    <source>
        <dbReference type="ARBA" id="ARBA00022519"/>
    </source>
</evidence>
<dbReference type="GO" id="GO:0006402">
    <property type="term" value="P:mRNA catabolic process"/>
    <property type="evidence" value="ECO:0007669"/>
    <property type="project" value="UniProtKB-UniRule"/>
</dbReference>
<dbReference type="EMBL" id="CP000238">
    <property type="protein sequence ID" value="ABF14279.1"/>
    <property type="molecule type" value="Genomic_DNA"/>
</dbReference>
<keyword evidence="2 16" id="KW-1003">Cell membrane</keyword>
<keyword evidence="6 16" id="KW-0819">tRNA processing</keyword>
<evidence type="ECO:0000256" key="3">
    <source>
        <dbReference type="ARBA" id="ARBA00022490"/>
    </source>
</evidence>
<evidence type="ECO:0000256" key="2">
    <source>
        <dbReference type="ARBA" id="ARBA00022475"/>
    </source>
</evidence>
<evidence type="ECO:0000256" key="10">
    <source>
        <dbReference type="ARBA" id="ARBA00022759"/>
    </source>
</evidence>
<dbReference type="PANTHER" id="PTHR30001:SF1">
    <property type="entry name" value="RIBONUCLEASE E_G-LIKE PROTEIN, CHLOROPLASTIC"/>
    <property type="match status" value="1"/>
</dbReference>
<dbReference type="NCBIfam" id="NF008074">
    <property type="entry name" value="PRK10811.1"/>
    <property type="match status" value="1"/>
</dbReference>
<dbReference type="GO" id="GO:0000049">
    <property type="term" value="F:tRNA binding"/>
    <property type="evidence" value="ECO:0007669"/>
    <property type="project" value="UniProtKB-KW"/>
</dbReference>
<feature type="binding site" evidence="16">
    <location>
        <position position="302"/>
    </location>
    <ligand>
        <name>Mg(2+)</name>
        <dbReference type="ChEBI" id="CHEBI:18420"/>
        <note>catalytic</note>
    </ligand>
</feature>